<dbReference type="AlphaFoldDB" id="A0A221K5P8"/>
<evidence type="ECO:0000256" key="1">
    <source>
        <dbReference type="SAM" id="SignalP"/>
    </source>
</evidence>
<dbReference type="InterPro" id="IPR011990">
    <property type="entry name" value="TPR-like_helical_dom_sf"/>
</dbReference>
<dbReference type="Gene3D" id="1.25.40.10">
    <property type="entry name" value="Tetratricopeptide repeat domain"/>
    <property type="match status" value="1"/>
</dbReference>
<organism evidence="2 3">
    <name type="scientific">Pseudosulfitobacter pseudonitzschiae</name>
    <dbReference type="NCBI Taxonomy" id="1402135"/>
    <lineage>
        <taxon>Bacteria</taxon>
        <taxon>Pseudomonadati</taxon>
        <taxon>Pseudomonadota</taxon>
        <taxon>Alphaproteobacteria</taxon>
        <taxon>Rhodobacterales</taxon>
        <taxon>Roseobacteraceae</taxon>
        <taxon>Pseudosulfitobacter</taxon>
    </lineage>
</organism>
<sequence>MKHFTRAFYVVLAVCSTSGAVCAQEVVFKEWRYHQPGDLLYDEGVHTAGVILEDYSFAIMVLDAEGKNTAIGAVIPETAFEDSVKSTITMTDGSARTVTVSGNKLRREQPKTDGMVSYSFFISEEDVELFQAARDWTIQAGDQSATFPLAGSRNAVDAARAAQQISAGGPEVREKWIAACDAAAAHPYDSESDAPGVAWEDIDPDTATTACLNAYAAGDVSPRIRFELGRAYDKAGDPRAVEILGKAAQEDNYPISFNGLATLYWAGTYVQRDPAAARDLLEQGATLGDMVSSYSLGRMLVEHANGDTDVDRGRALLLDAAEAGYPPAQRIYGEWLVDGKLGEGDPQLAQTYLQKAADNGDADAAFALAQLYIGGSGLAPDPVAYLKYLKLAAKGGNDDAIEALTLD</sequence>
<dbReference type="SMART" id="SM00671">
    <property type="entry name" value="SEL1"/>
    <property type="match status" value="5"/>
</dbReference>
<feature type="signal peptide" evidence="1">
    <location>
        <begin position="1"/>
        <end position="23"/>
    </location>
</feature>
<dbReference type="RefSeq" id="WP_089421911.1">
    <property type="nucleotide sequence ID" value="NZ_CP022415.1"/>
</dbReference>
<keyword evidence="1" id="KW-0732">Signal</keyword>
<dbReference type="EMBL" id="CP022415">
    <property type="protein sequence ID" value="ASM74177.1"/>
    <property type="molecule type" value="Genomic_DNA"/>
</dbReference>
<dbReference type="Proteomes" id="UP000199754">
    <property type="component" value="Chromosome"/>
</dbReference>
<dbReference type="Pfam" id="PF08238">
    <property type="entry name" value="Sel1"/>
    <property type="match status" value="3"/>
</dbReference>
<dbReference type="KEGG" id="spse:SULPSESMR1_03405"/>
<proteinExistence type="predicted"/>
<dbReference type="InterPro" id="IPR050767">
    <property type="entry name" value="Sel1_AlgK"/>
</dbReference>
<dbReference type="PANTHER" id="PTHR11102:SF160">
    <property type="entry name" value="ERAD-ASSOCIATED E3 UBIQUITIN-PROTEIN LIGASE COMPONENT HRD3"/>
    <property type="match status" value="1"/>
</dbReference>
<dbReference type="STRING" id="1402135.SAMN05444149_10856"/>
<feature type="chain" id="PRO_5013007911" evidence="1">
    <location>
        <begin position="24"/>
        <end position="407"/>
    </location>
</feature>
<dbReference type="PANTHER" id="PTHR11102">
    <property type="entry name" value="SEL-1-LIKE PROTEIN"/>
    <property type="match status" value="1"/>
</dbReference>
<keyword evidence="3" id="KW-1185">Reference proteome</keyword>
<dbReference type="SUPFAM" id="SSF81901">
    <property type="entry name" value="HCP-like"/>
    <property type="match status" value="1"/>
</dbReference>
<gene>
    <name evidence="2" type="ORF">SULPSESMR1_03405</name>
</gene>
<protein>
    <submittedName>
        <fullName evidence="2">Sel1 repeat protein</fullName>
    </submittedName>
</protein>
<reference evidence="2 3" key="1">
    <citation type="submission" date="2017-07" db="EMBL/GenBank/DDBJ databases">
        <title>Genome Sequence of Sulfitobacter pseudonitzschiae Strain SMR1 Isolated from a culture of the Diatom Skeletonema marinoi.</title>
        <authorList>
            <person name="Topel M."/>
            <person name="Pinder M.I.M."/>
            <person name="Johansson O.N."/>
            <person name="Kourtchenko O."/>
            <person name="Godhe A."/>
            <person name="Clarke A.K."/>
        </authorList>
    </citation>
    <scope>NUCLEOTIDE SEQUENCE [LARGE SCALE GENOMIC DNA]</scope>
    <source>
        <strain evidence="2 3">SMR1</strain>
    </source>
</reference>
<accession>A0A221K5P8</accession>
<evidence type="ECO:0000313" key="3">
    <source>
        <dbReference type="Proteomes" id="UP000199754"/>
    </source>
</evidence>
<evidence type="ECO:0000313" key="2">
    <source>
        <dbReference type="EMBL" id="ASM74177.1"/>
    </source>
</evidence>
<name>A0A221K5P8_9RHOB</name>
<dbReference type="InterPro" id="IPR006597">
    <property type="entry name" value="Sel1-like"/>
</dbReference>
<dbReference type="OrthoDB" id="9816559at2"/>